<name>A0ABW0V3P2_9ACTN</name>
<evidence type="ECO:0000313" key="3">
    <source>
        <dbReference type="Proteomes" id="UP001596154"/>
    </source>
</evidence>
<evidence type="ECO:0000313" key="2">
    <source>
        <dbReference type="EMBL" id="MFC5639482.1"/>
    </source>
</evidence>
<protein>
    <submittedName>
        <fullName evidence="2">SH3 domain-containing protein</fullName>
    </submittedName>
</protein>
<dbReference type="Gene3D" id="2.30.30.40">
    <property type="entry name" value="SH3 Domains"/>
    <property type="match status" value="1"/>
</dbReference>
<comment type="caution">
    <text evidence="2">The sequence shown here is derived from an EMBL/GenBank/DDBJ whole genome shotgun (WGS) entry which is preliminary data.</text>
</comment>
<feature type="chain" id="PRO_5047382487" evidence="1">
    <location>
        <begin position="30"/>
        <end position="113"/>
    </location>
</feature>
<dbReference type="RefSeq" id="WP_381031517.1">
    <property type="nucleotide sequence ID" value="NZ_JBHSNY010000023.1"/>
</dbReference>
<sequence length="113" mass="12039">MRLNYALTAFALTAGLTVTGLTGTVSASAAEAAACGVTPTNRDKSPYGQYFLRDVSLRNGPAWECKVTDTASPVNQVDYWCTTDGFTYVRTASTKYGWVYNGYLKGGGSSIPC</sequence>
<gene>
    <name evidence="2" type="ORF">ACFPZJ_38345</name>
</gene>
<keyword evidence="1" id="KW-0732">Signal</keyword>
<proteinExistence type="predicted"/>
<keyword evidence="3" id="KW-1185">Reference proteome</keyword>
<accession>A0ABW0V3P2</accession>
<feature type="signal peptide" evidence="1">
    <location>
        <begin position="1"/>
        <end position="29"/>
    </location>
</feature>
<reference evidence="3" key="1">
    <citation type="journal article" date="2019" name="Int. J. Syst. Evol. Microbiol.">
        <title>The Global Catalogue of Microorganisms (GCM) 10K type strain sequencing project: providing services to taxonomists for standard genome sequencing and annotation.</title>
        <authorList>
            <consortium name="The Broad Institute Genomics Platform"/>
            <consortium name="The Broad Institute Genome Sequencing Center for Infectious Disease"/>
            <person name="Wu L."/>
            <person name="Ma J."/>
        </authorList>
    </citation>
    <scope>NUCLEOTIDE SEQUENCE [LARGE SCALE GENOMIC DNA]</scope>
    <source>
        <strain evidence="3">CGMCC 4.7248</strain>
    </source>
</reference>
<evidence type="ECO:0000256" key="1">
    <source>
        <dbReference type="SAM" id="SignalP"/>
    </source>
</evidence>
<organism evidence="2 3">
    <name type="scientific">Streptomyces bullii</name>
    <dbReference type="NCBI Taxonomy" id="349910"/>
    <lineage>
        <taxon>Bacteria</taxon>
        <taxon>Bacillati</taxon>
        <taxon>Actinomycetota</taxon>
        <taxon>Actinomycetes</taxon>
        <taxon>Kitasatosporales</taxon>
        <taxon>Streptomycetaceae</taxon>
        <taxon>Streptomyces</taxon>
    </lineage>
</organism>
<dbReference type="EMBL" id="JBHSNY010000023">
    <property type="protein sequence ID" value="MFC5639482.1"/>
    <property type="molecule type" value="Genomic_DNA"/>
</dbReference>
<dbReference type="Proteomes" id="UP001596154">
    <property type="component" value="Unassembled WGS sequence"/>
</dbReference>